<dbReference type="PANTHER" id="PTHR45626">
    <property type="entry name" value="TRANSCRIPTION TERMINATION FACTOR 2-RELATED"/>
    <property type="match status" value="1"/>
</dbReference>
<dbReference type="InterPro" id="IPR050628">
    <property type="entry name" value="SNF2_RAD54_helicase_TF"/>
</dbReference>
<keyword evidence="1" id="KW-0547">Nucleotide-binding</keyword>
<feature type="domain" description="Helicase C-terminal" evidence="5">
    <location>
        <begin position="783"/>
        <end position="949"/>
    </location>
</feature>
<dbReference type="CDD" id="cd18793">
    <property type="entry name" value="SF2_C_SNF"/>
    <property type="match status" value="1"/>
</dbReference>
<evidence type="ECO:0000313" key="7">
    <source>
        <dbReference type="Proteomes" id="UP001430848"/>
    </source>
</evidence>
<dbReference type="Gene3D" id="3.40.50.10810">
    <property type="entry name" value="Tandem AAA-ATPase domain"/>
    <property type="match status" value="1"/>
</dbReference>
<dbReference type="PROSITE" id="PS51194">
    <property type="entry name" value="HELICASE_CTER"/>
    <property type="match status" value="1"/>
</dbReference>
<dbReference type="PANTHER" id="PTHR45626:SF51">
    <property type="entry name" value="SNF2-RELATED DOMAIN-CONTAINING PROTEIN"/>
    <property type="match status" value="1"/>
</dbReference>
<feature type="compositionally biased region" description="Acidic residues" evidence="4">
    <location>
        <begin position="218"/>
        <end position="232"/>
    </location>
</feature>
<feature type="compositionally biased region" description="Low complexity" evidence="4">
    <location>
        <begin position="186"/>
        <end position="198"/>
    </location>
</feature>
<evidence type="ECO:0000256" key="4">
    <source>
        <dbReference type="SAM" id="MobiDB-lite"/>
    </source>
</evidence>
<evidence type="ECO:0000313" key="6">
    <source>
        <dbReference type="EMBL" id="KAK7735743.1"/>
    </source>
</evidence>
<keyword evidence="3" id="KW-0067">ATP-binding</keyword>
<protein>
    <recommendedName>
        <fullName evidence="5">Helicase C-terminal domain-containing protein</fullName>
    </recommendedName>
</protein>
<gene>
    <name evidence="6" type="ORF">SLS63_003701</name>
</gene>
<evidence type="ECO:0000256" key="2">
    <source>
        <dbReference type="ARBA" id="ARBA00022801"/>
    </source>
</evidence>
<keyword evidence="7" id="KW-1185">Reference proteome</keyword>
<dbReference type="InterPro" id="IPR038718">
    <property type="entry name" value="SNF2-like_sf"/>
</dbReference>
<feature type="compositionally biased region" description="Basic and acidic residues" evidence="4">
    <location>
        <begin position="105"/>
        <end position="116"/>
    </location>
</feature>
<proteinExistence type="predicted"/>
<feature type="compositionally biased region" description="Polar residues" evidence="4">
    <location>
        <begin position="1089"/>
        <end position="1102"/>
    </location>
</feature>
<evidence type="ECO:0000256" key="3">
    <source>
        <dbReference type="ARBA" id="ARBA00022840"/>
    </source>
</evidence>
<accession>A0ABR1PFP7</accession>
<feature type="compositionally biased region" description="Acidic residues" evidence="4">
    <location>
        <begin position="44"/>
        <end position="75"/>
    </location>
</feature>
<name>A0ABR1PFP7_DIAER</name>
<reference evidence="6 7" key="1">
    <citation type="submission" date="2024-02" db="EMBL/GenBank/DDBJ databases">
        <title>De novo assembly and annotation of 12 fungi associated with fruit tree decline syndrome in Ontario, Canada.</title>
        <authorList>
            <person name="Sulman M."/>
            <person name="Ellouze W."/>
            <person name="Ilyukhin E."/>
        </authorList>
    </citation>
    <scope>NUCLEOTIDE SEQUENCE [LARGE SCALE GENOMIC DNA]</scope>
    <source>
        <strain evidence="6 7">M169</strain>
    </source>
</reference>
<dbReference type="Gene3D" id="3.40.50.300">
    <property type="entry name" value="P-loop containing nucleotide triphosphate hydrolases"/>
    <property type="match status" value="1"/>
</dbReference>
<dbReference type="InterPro" id="IPR027417">
    <property type="entry name" value="P-loop_NTPase"/>
</dbReference>
<evidence type="ECO:0000256" key="1">
    <source>
        <dbReference type="ARBA" id="ARBA00022741"/>
    </source>
</evidence>
<dbReference type="InterPro" id="IPR049730">
    <property type="entry name" value="SNF2/RAD54-like_C"/>
</dbReference>
<dbReference type="InterPro" id="IPR001650">
    <property type="entry name" value="Helicase_C-like"/>
</dbReference>
<comment type="caution">
    <text evidence="6">The sequence shown here is derived from an EMBL/GenBank/DDBJ whole genome shotgun (WGS) entry which is preliminary data.</text>
</comment>
<dbReference type="Pfam" id="PF00271">
    <property type="entry name" value="Helicase_C"/>
    <property type="match status" value="1"/>
</dbReference>
<feature type="region of interest" description="Disordered" evidence="4">
    <location>
        <begin position="1017"/>
        <end position="1102"/>
    </location>
</feature>
<dbReference type="InterPro" id="IPR000330">
    <property type="entry name" value="SNF2_N"/>
</dbReference>
<dbReference type="Proteomes" id="UP001430848">
    <property type="component" value="Unassembled WGS sequence"/>
</dbReference>
<feature type="region of interest" description="Disordered" evidence="4">
    <location>
        <begin position="135"/>
        <end position="245"/>
    </location>
</feature>
<feature type="compositionally biased region" description="Acidic residues" evidence="4">
    <location>
        <begin position="1069"/>
        <end position="1087"/>
    </location>
</feature>
<feature type="compositionally biased region" description="Basic and acidic residues" evidence="4">
    <location>
        <begin position="87"/>
        <end position="96"/>
    </location>
</feature>
<feature type="compositionally biased region" description="Basic and acidic residues" evidence="4">
    <location>
        <begin position="174"/>
        <end position="185"/>
    </location>
</feature>
<sequence>MLKRAASPEPQSTNQSKRQKPLEQDDAEGEVAAYDFSENNTEAQPEEAQPEDAQPEDAQPEDGQPEDGQPEDAQSEDAQPGPSPGNETDRDGREDPGGYSDDANDPPRKKADKRSEWDKALDNFVMLGNTTGHFTECLQSEGHNDRPSMSPNERPGLMEELQKSIYTANASKTPSEETRSEETRSQETPSAETQSQETPSEKTSSEETPSEQAPSEETPFEENQPEFSPTEEDPIHSERCSAPPEASQTFVASSCAPVDNLHDSASLLNIDLSDLDNIAISPSSTLRLRVDQVQDIAFMVKNAEGILQGVVNSNSHGTGKTVEALASVFFLAQRRKAQHDFDAHKATLVLTTHQALRGWQQIHAQFFSNLLTLYVCTKSSQDLGNSRKIPLSAPELAATLDGMDSCDPNTSCSVILCTYYDFSSEKFLKTRKKDQLVGKKEFSARNSQLVEEAHEALQVGQKPVLFDLDFKKGTLKKIGTLIADEAHEIKDPRTRKAQATYLVDADFNLLLTASPADNKISDFRGLLFLLFKFQDWRFNWPWGLEPAEMLDMYSESFDPLEGKDIDKVVPKSACPHFVEAMRRGQHLWRLNPHAYRWLGNKMKFNINFSHVVLGAIFRLVMLRRDPHSLVELPCGSKRAIRDIVGIPRATVKTVELRMRAKQQESFYKLANPWFSQLFDTDREEKLTPSRVENINEMPITSFDQTQNARLNYVTADFGLSEVFRLPGNSSEDPSIPDPNVVLDAAKDAGMTFYYKMTRRSTDPSQPPADRVSMIRHLIRRSPKLQWLLVTLDSMKQRKEKVVIFCRHPRTQWLIEGVCAMAEFNFYSLNNTHQKDSIRPEVIADFNKPSNSVDFLLSTMELLGHGYDLSQDCHRMIIFELPNSIPQLLSAIGRVQRVGQTREQEVDILTLAGSYDDYTLHRQYRKFATELWAAGIFHGCPTLLPLSKLSISAAGELIRRQLGSRVNRSFAIWDRRVFRINGKIVWIYNNIYLEDFAAREFKKDTLLGKSLIDEILASGRPGNAPASSGDEDHAGGSGDPEETEPHASDYQDGEASVMDEDQPQRPGEKDDAESAIDVDVDMDEDVEAGDNNSDNNQSAEEEL</sequence>
<feature type="region of interest" description="Disordered" evidence="4">
    <location>
        <begin position="1"/>
        <end position="116"/>
    </location>
</feature>
<dbReference type="EMBL" id="JAKNSF020000012">
    <property type="protein sequence ID" value="KAK7735743.1"/>
    <property type="molecule type" value="Genomic_DNA"/>
</dbReference>
<dbReference type="SUPFAM" id="SSF52540">
    <property type="entry name" value="P-loop containing nucleoside triphosphate hydrolases"/>
    <property type="match status" value="2"/>
</dbReference>
<evidence type="ECO:0000259" key="5">
    <source>
        <dbReference type="PROSITE" id="PS51194"/>
    </source>
</evidence>
<dbReference type="Pfam" id="PF00176">
    <property type="entry name" value="SNF2-rel_dom"/>
    <property type="match status" value="1"/>
</dbReference>
<organism evidence="6 7">
    <name type="scientific">Diaporthe eres</name>
    <name type="common">Phomopsis oblonga</name>
    <dbReference type="NCBI Taxonomy" id="83184"/>
    <lineage>
        <taxon>Eukaryota</taxon>
        <taxon>Fungi</taxon>
        <taxon>Dikarya</taxon>
        <taxon>Ascomycota</taxon>
        <taxon>Pezizomycotina</taxon>
        <taxon>Sordariomycetes</taxon>
        <taxon>Sordariomycetidae</taxon>
        <taxon>Diaporthales</taxon>
        <taxon>Diaporthaceae</taxon>
        <taxon>Diaporthe</taxon>
        <taxon>Diaporthe eres species complex</taxon>
    </lineage>
</organism>
<keyword evidence="2" id="KW-0378">Hydrolase</keyword>